<evidence type="ECO:0000259" key="6">
    <source>
        <dbReference type="SMART" id="SM00968"/>
    </source>
</evidence>
<dbReference type="AlphaFoldDB" id="A0A812WB32"/>
<dbReference type="GO" id="GO:0051301">
    <property type="term" value="P:cell division"/>
    <property type="evidence" value="ECO:0007669"/>
    <property type="project" value="UniProtKB-KW"/>
</dbReference>
<feature type="non-terminal residue" evidence="7">
    <location>
        <position position="1"/>
    </location>
</feature>
<feature type="coiled-coil region" evidence="5">
    <location>
        <begin position="32"/>
        <end position="227"/>
    </location>
</feature>
<organism evidence="7 8">
    <name type="scientific">Symbiodinium pilosum</name>
    <name type="common">Dinoflagellate</name>
    <dbReference type="NCBI Taxonomy" id="2952"/>
    <lineage>
        <taxon>Eukaryota</taxon>
        <taxon>Sar</taxon>
        <taxon>Alveolata</taxon>
        <taxon>Dinophyceae</taxon>
        <taxon>Suessiales</taxon>
        <taxon>Symbiodiniaceae</taxon>
        <taxon>Symbiodinium</taxon>
    </lineage>
</organism>
<feature type="domain" description="SMC hinge" evidence="6">
    <location>
        <begin position="392"/>
        <end position="500"/>
    </location>
</feature>
<keyword evidence="1" id="KW-0132">Cell division</keyword>
<reference evidence="7" key="1">
    <citation type="submission" date="2021-02" db="EMBL/GenBank/DDBJ databases">
        <authorList>
            <person name="Dougan E. K."/>
            <person name="Rhodes N."/>
            <person name="Thang M."/>
            <person name="Chan C."/>
        </authorList>
    </citation>
    <scope>NUCLEOTIDE SEQUENCE</scope>
</reference>
<proteinExistence type="predicted"/>
<name>A0A812WB32_SYMPI</name>
<accession>A0A812WB32</accession>
<evidence type="ECO:0000256" key="3">
    <source>
        <dbReference type="ARBA" id="ARBA00023242"/>
    </source>
</evidence>
<dbReference type="PANTHER" id="PTHR18937">
    <property type="entry name" value="STRUCTURAL MAINTENANCE OF CHROMOSOMES SMC FAMILY MEMBER"/>
    <property type="match status" value="1"/>
</dbReference>
<dbReference type="Proteomes" id="UP000649617">
    <property type="component" value="Unassembled WGS sequence"/>
</dbReference>
<sequence>VRNFLVFQGDVEATAQRQGKDLTAFFEQISGSDAHRQDYDNLAAEKAKLEEQARYLFTKKRNALNERKRISQQKEEADEYRQLETQRNDLLREHCLFRLHSICAQLDSSTETRHAALKEREELRQRLEAGKRDLEAGERKRAQARLAVQQVQKELAVLKGKGERFNPERFANQSRRKFLEQRLEEMTRSAEQSGRRQGKLQDQLDTLRQEEAKLEAKQESLNKGLAERAVRFTAEQREEFERVKLATEKLTASSGDELRQLEHQVRAVRAERIQAEGDQRDATARKGHLQQRVMELNEVQREEQYLDLYPPELAETSARASLDRGMVLKEEKTKELVRMRSSIDSRADEKQQLQQERQQLINIIQDFTATGHQLEKDREMAQVCTNLAEACPGVYGRVVDLCKPSQKRLHVAVNVALTRYLDAVIVDTSDTARKCVRYLKERMLPPMTFLPMADLRVSGLDPRLQSLVHSQKGLRLALNCIAFDETFARAFDFMLGDVVV</sequence>
<dbReference type="GO" id="GO:0007062">
    <property type="term" value="P:sister chromatid cohesion"/>
    <property type="evidence" value="ECO:0007669"/>
    <property type="project" value="TreeGrafter"/>
</dbReference>
<protein>
    <submittedName>
        <fullName evidence="7">SMC1 protein</fullName>
    </submittedName>
</protein>
<dbReference type="GO" id="GO:0003677">
    <property type="term" value="F:DNA binding"/>
    <property type="evidence" value="ECO:0007669"/>
    <property type="project" value="TreeGrafter"/>
</dbReference>
<dbReference type="Gene3D" id="1.20.1060.20">
    <property type="match status" value="1"/>
</dbReference>
<dbReference type="GO" id="GO:0005524">
    <property type="term" value="F:ATP binding"/>
    <property type="evidence" value="ECO:0007669"/>
    <property type="project" value="InterPro"/>
</dbReference>
<keyword evidence="5" id="KW-0175">Coiled coil</keyword>
<evidence type="ECO:0000256" key="5">
    <source>
        <dbReference type="SAM" id="Coils"/>
    </source>
</evidence>
<evidence type="ECO:0000313" key="7">
    <source>
        <dbReference type="EMBL" id="CAE7664182.1"/>
    </source>
</evidence>
<evidence type="ECO:0000313" key="8">
    <source>
        <dbReference type="Proteomes" id="UP000649617"/>
    </source>
</evidence>
<dbReference type="GO" id="GO:0005634">
    <property type="term" value="C:nucleus"/>
    <property type="evidence" value="ECO:0007669"/>
    <property type="project" value="TreeGrafter"/>
</dbReference>
<dbReference type="SUPFAM" id="SSF75553">
    <property type="entry name" value="Smc hinge domain"/>
    <property type="match status" value="1"/>
</dbReference>
<dbReference type="EMBL" id="CAJNIZ010043614">
    <property type="protein sequence ID" value="CAE7664182.1"/>
    <property type="molecule type" value="Genomic_DNA"/>
</dbReference>
<dbReference type="InterPro" id="IPR036277">
    <property type="entry name" value="SMC_hinge_sf"/>
</dbReference>
<dbReference type="SMART" id="SM00968">
    <property type="entry name" value="SMC_hinge"/>
    <property type="match status" value="1"/>
</dbReference>
<dbReference type="PANTHER" id="PTHR18937:SF12">
    <property type="entry name" value="STRUCTURAL MAINTENANCE OF CHROMOSOMES PROTEIN"/>
    <property type="match status" value="1"/>
</dbReference>
<gene>
    <name evidence="7" type="primary">SMC1</name>
    <name evidence="7" type="ORF">SPIL2461_LOCUS18129</name>
</gene>
<keyword evidence="4" id="KW-0131">Cell cycle</keyword>
<evidence type="ECO:0000256" key="1">
    <source>
        <dbReference type="ARBA" id="ARBA00022618"/>
    </source>
</evidence>
<dbReference type="OrthoDB" id="5575062at2759"/>
<feature type="non-terminal residue" evidence="7">
    <location>
        <position position="500"/>
    </location>
</feature>
<evidence type="ECO:0000256" key="4">
    <source>
        <dbReference type="ARBA" id="ARBA00023306"/>
    </source>
</evidence>
<dbReference type="Pfam" id="PF06470">
    <property type="entry name" value="SMC_hinge"/>
    <property type="match status" value="1"/>
</dbReference>
<comment type="caution">
    <text evidence="7">The sequence shown here is derived from an EMBL/GenBank/DDBJ whole genome shotgun (WGS) entry which is preliminary data.</text>
</comment>
<keyword evidence="2" id="KW-0498">Mitosis</keyword>
<dbReference type="InterPro" id="IPR010935">
    <property type="entry name" value="SMC_hinge"/>
</dbReference>
<keyword evidence="3" id="KW-0539">Nucleus</keyword>
<evidence type="ECO:0000256" key="2">
    <source>
        <dbReference type="ARBA" id="ARBA00022776"/>
    </source>
</evidence>
<dbReference type="GO" id="GO:0008278">
    <property type="term" value="C:cohesin complex"/>
    <property type="evidence" value="ECO:0007669"/>
    <property type="project" value="TreeGrafter"/>
</dbReference>
<feature type="coiled-coil region" evidence="5">
    <location>
        <begin position="343"/>
        <end position="370"/>
    </location>
</feature>
<keyword evidence="8" id="KW-1185">Reference proteome</keyword>